<evidence type="ECO:0000256" key="4">
    <source>
        <dbReference type="ARBA" id="ARBA00022670"/>
    </source>
</evidence>
<evidence type="ECO:0000256" key="1">
    <source>
        <dbReference type="ARBA" id="ARBA00007090"/>
    </source>
</evidence>
<dbReference type="EMBL" id="CP000806">
    <property type="protein sequence ID" value="ACB51801.1"/>
    <property type="molecule type" value="Genomic_DNA"/>
</dbReference>
<gene>
    <name evidence="17" type="ordered locus">cce_2453</name>
</gene>
<evidence type="ECO:0000256" key="10">
    <source>
        <dbReference type="ARBA" id="ARBA00023268"/>
    </source>
</evidence>
<evidence type="ECO:0000259" key="16">
    <source>
        <dbReference type="Pfam" id="PF00912"/>
    </source>
</evidence>
<accession>B1WRF2</accession>
<dbReference type="GO" id="GO:0008658">
    <property type="term" value="F:penicillin binding"/>
    <property type="evidence" value="ECO:0007669"/>
    <property type="project" value="InterPro"/>
</dbReference>
<reference evidence="17 18" key="1">
    <citation type="journal article" date="2008" name="Proc. Natl. Acad. Sci. U.S.A.">
        <title>The genome of Cyanothece 51142, a unicellular diazotrophic cyanobacterium important in the marine nitrogen cycle.</title>
        <authorList>
            <person name="Welsh E.A."/>
            <person name="Liberton M."/>
            <person name="Stoeckel J."/>
            <person name="Loh T."/>
            <person name="Elvitigala T."/>
            <person name="Wang C."/>
            <person name="Wollam A."/>
            <person name="Fulton R.S."/>
            <person name="Clifton S.W."/>
            <person name="Jacobs J.M."/>
            <person name="Aurora R."/>
            <person name="Ghosh B.K."/>
            <person name="Sherman L.A."/>
            <person name="Smith R.D."/>
            <person name="Wilson R.K."/>
            <person name="Pakrasi H.B."/>
        </authorList>
    </citation>
    <scope>NUCLEOTIDE SEQUENCE [LARGE SCALE GENOMIC DNA]</scope>
    <source>
        <strain evidence="18">ATCC 51142 / BH68</strain>
    </source>
</reference>
<keyword evidence="9" id="KW-0573">Peptidoglycan synthesis</keyword>
<keyword evidence="10" id="KW-0511">Multifunctional enzyme</keyword>
<dbReference type="GO" id="GO:0071555">
    <property type="term" value="P:cell wall organization"/>
    <property type="evidence" value="ECO:0007669"/>
    <property type="project" value="UniProtKB-KW"/>
</dbReference>
<dbReference type="PANTHER" id="PTHR32282">
    <property type="entry name" value="BINDING PROTEIN TRANSPEPTIDASE, PUTATIVE-RELATED"/>
    <property type="match status" value="1"/>
</dbReference>
<protein>
    <submittedName>
        <fullName evidence="17">Penicillin-binding protein 1A</fullName>
    </submittedName>
</protein>
<dbReference type="Pfam" id="PF00912">
    <property type="entry name" value="Transgly"/>
    <property type="match status" value="1"/>
</dbReference>
<dbReference type="GO" id="GO:0009252">
    <property type="term" value="P:peptidoglycan biosynthetic process"/>
    <property type="evidence" value="ECO:0007669"/>
    <property type="project" value="UniProtKB-KW"/>
</dbReference>
<dbReference type="InterPro" id="IPR050396">
    <property type="entry name" value="Glycosyltr_51/Transpeptidase"/>
</dbReference>
<dbReference type="InterPro" id="IPR001264">
    <property type="entry name" value="Glyco_trans_51"/>
</dbReference>
<dbReference type="AlphaFoldDB" id="B1WRF2"/>
<evidence type="ECO:0000256" key="5">
    <source>
        <dbReference type="ARBA" id="ARBA00022676"/>
    </source>
</evidence>
<evidence type="ECO:0000256" key="2">
    <source>
        <dbReference type="ARBA" id="ARBA00007739"/>
    </source>
</evidence>
<dbReference type="InterPro" id="IPR036950">
    <property type="entry name" value="PBP_transglycosylase"/>
</dbReference>
<dbReference type="InterPro" id="IPR001460">
    <property type="entry name" value="PCN-bd_Tpept"/>
</dbReference>
<keyword evidence="8" id="KW-0133">Cell shape</keyword>
<evidence type="ECO:0000259" key="15">
    <source>
        <dbReference type="Pfam" id="PF00905"/>
    </source>
</evidence>
<comment type="similarity">
    <text evidence="2">In the N-terminal section; belongs to the glycosyltransferase 51 family.</text>
</comment>
<dbReference type="InterPro" id="IPR023346">
    <property type="entry name" value="Lysozyme-like_dom_sf"/>
</dbReference>
<sequence>MRKLNIVSFSTIRQKQNSKKSPNAETSFTQGVFRIAGGTVLSVSLLASSIVAGGLVGLAISFRNLPDVRTLNSYSPSETSYVYDIKGRLLSRLHGEANREAVQLEKISPELKRAVLAIEDSHFYLHHGINPTSIGRAFWVNWKSGGVVEGASTLTMQLVKNIFLTRDRTFSRKLSEAVLAIRVEQVFDKDEIMEMYLNNIYWGHNNYGVETAAQSYFNKSASELNLPEAALMAGLIQAPETYSPFNNYANAKQRQKVVLDRMADLGWITAEEAETAHKAPLGVGKPTSWQGSKLPYVTDTVMQELQDKFSKEVIIKGGMRIQTSVDYFMQQKAQETVKQGYRNLRGRGIYAKDLQVALVAIDPRTHFIKAIVGGVDYDKSQLNRAIQSRRQPGSSFKPFVYYTAFASGKYTPGSVVNDSPVSYRDGSGMYSPRNYGGGYSGAMSIQAALIQSRNVPAVVLGQKVGVSKVIEVCRRLGIDSPMRPVISLPLGAGDITPLEMANAYATFASNGWHSDPTIIVQITDSRGNTLLDNTPKPQLVLDPWATASLTTVLQGVINSGTGRAANIGRPAAGKTGTTDNERNVWFVGYVPQLSTAVWVGDDANRAMGKGITGGGHAAPIWRSFMTEALKNEPVLQFHAASKFPRPKVKDKK</sequence>
<dbReference type="GO" id="GO:0006508">
    <property type="term" value="P:proteolysis"/>
    <property type="evidence" value="ECO:0007669"/>
    <property type="project" value="UniProtKB-KW"/>
</dbReference>
<dbReference type="STRING" id="43989.cce_2453"/>
<dbReference type="KEGG" id="cyt:cce_2453"/>
<dbReference type="NCBIfam" id="TIGR02074">
    <property type="entry name" value="PBP_1a_fam"/>
    <property type="match status" value="1"/>
</dbReference>
<dbReference type="Proteomes" id="UP000001203">
    <property type="component" value="Chromosome circular"/>
</dbReference>
<keyword evidence="7" id="KW-0378">Hydrolase</keyword>
<evidence type="ECO:0000256" key="11">
    <source>
        <dbReference type="ARBA" id="ARBA00023316"/>
    </source>
</evidence>
<keyword evidence="6" id="KW-0808">Transferase</keyword>
<dbReference type="GO" id="GO:0008955">
    <property type="term" value="F:peptidoglycan glycosyltransferase activity"/>
    <property type="evidence" value="ECO:0007669"/>
    <property type="project" value="UniProtKB-EC"/>
</dbReference>
<evidence type="ECO:0000256" key="12">
    <source>
        <dbReference type="ARBA" id="ARBA00034000"/>
    </source>
</evidence>
<evidence type="ECO:0000256" key="14">
    <source>
        <dbReference type="SAM" id="Phobius"/>
    </source>
</evidence>
<dbReference type="GO" id="GO:0009002">
    <property type="term" value="F:serine-type D-Ala-D-Ala carboxypeptidase activity"/>
    <property type="evidence" value="ECO:0007669"/>
    <property type="project" value="UniProtKB-EC"/>
</dbReference>
<dbReference type="Gene3D" id="3.40.710.10">
    <property type="entry name" value="DD-peptidase/beta-lactamase superfamily"/>
    <property type="match status" value="1"/>
</dbReference>
<feature type="domain" description="Glycosyl transferase family 51" evidence="16">
    <location>
        <begin position="87"/>
        <end position="262"/>
    </location>
</feature>
<organism evidence="17 18">
    <name type="scientific">Crocosphaera subtropica (strain ATCC 51142 / BH68)</name>
    <name type="common">Cyanothece sp. (strain ATCC 51142)</name>
    <dbReference type="NCBI Taxonomy" id="43989"/>
    <lineage>
        <taxon>Bacteria</taxon>
        <taxon>Bacillati</taxon>
        <taxon>Cyanobacteriota</taxon>
        <taxon>Cyanophyceae</taxon>
        <taxon>Oscillatoriophycideae</taxon>
        <taxon>Chroococcales</taxon>
        <taxon>Aphanothecaceae</taxon>
        <taxon>Crocosphaera</taxon>
        <taxon>Crocosphaera subtropica</taxon>
    </lineage>
</organism>
<comment type="catalytic activity">
    <reaction evidence="12">
        <text>Preferential cleavage: (Ac)2-L-Lys-D-Ala-|-D-Ala. Also transpeptidation of peptidyl-alanyl moieties that are N-acyl substituents of D-alanine.</text>
        <dbReference type="EC" id="3.4.16.4"/>
    </reaction>
</comment>
<keyword evidence="11" id="KW-0961">Cell wall biogenesis/degradation</keyword>
<evidence type="ECO:0000256" key="6">
    <source>
        <dbReference type="ARBA" id="ARBA00022679"/>
    </source>
</evidence>
<keyword evidence="14" id="KW-0472">Membrane</keyword>
<dbReference type="GO" id="GO:0030288">
    <property type="term" value="C:outer membrane-bounded periplasmic space"/>
    <property type="evidence" value="ECO:0007669"/>
    <property type="project" value="TreeGrafter"/>
</dbReference>
<evidence type="ECO:0000256" key="3">
    <source>
        <dbReference type="ARBA" id="ARBA00022645"/>
    </source>
</evidence>
<keyword evidence="5" id="KW-0328">Glycosyltransferase</keyword>
<feature type="transmembrane region" description="Helical" evidence="14">
    <location>
        <begin position="40"/>
        <end position="62"/>
    </location>
</feature>
<proteinExistence type="inferred from homology"/>
<keyword evidence="18" id="KW-1185">Reference proteome</keyword>
<dbReference type="SUPFAM" id="SSF53955">
    <property type="entry name" value="Lysozyme-like"/>
    <property type="match status" value="1"/>
</dbReference>
<keyword evidence="4" id="KW-0645">Protease</keyword>
<comment type="catalytic activity">
    <reaction evidence="13">
        <text>[GlcNAc-(1-&gt;4)-Mur2Ac(oyl-L-Ala-gamma-D-Glu-L-Lys-D-Ala-D-Ala)](n)-di-trans,octa-cis-undecaprenyl diphosphate + beta-D-GlcNAc-(1-&gt;4)-Mur2Ac(oyl-L-Ala-gamma-D-Glu-L-Lys-D-Ala-D-Ala)-di-trans,octa-cis-undecaprenyl diphosphate = [GlcNAc-(1-&gt;4)-Mur2Ac(oyl-L-Ala-gamma-D-Glu-L-Lys-D-Ala-D-Ala)](n+1)-di-trans,octa-cis-undecaprenyl diphosphate + di-trans,octa-cis-undecaprenyl diphosphate + H(+)</text>
        <dbReference type="Rhea" id="RHEA:23708"/>
        <dbReference type="Rhea" id="RHEA-COMP:9602"/>
        <dbReference type="Rhea" id="RHEA-COMP:9603"/>
        <dbReference type="ChEBI" id="CHEBI:15378"/>
        <dbReference type="ChEBI" id="CHEBI:58405"/>
        <dbReference type="ChEBI" id="CHEBI:60033"/>
        <dbReference type="ChEBI" id="CHEBI:78435"/>
        <dbReference type="EC" id="2.4.99.28"/>
    </reaction>
</comment>
<evidence type="ECO:0000256" key="8">
    <source>
        <dbReference type="ARBA" id="ARBA00022960"/>
    </source>
</evidence>
<keyword evidence="14" id="KW-1133">Transmembrane helix</keyword>
<evidence type="ECO:0000256" key="7">
    <source>
        <dbReference type="ARBA" id="ARBA00022801"/>
    </source>
</evidence>
<dbReference type="GO" id="GO:0008360">
    <property type="term" value="P:regulation of cell shape"/>
    <property type="evidence" value="ECO:0007669"/>
    <property type="project" value="UniProtKB-KW"/>
</dbReference>
<dbReference type="eggNOG" id="COG0744">
    <property type="taxonomic scope" value="Bacteria"/>
</dbReference>
<feature type="domain" description="Penicillin-binding protein transpeptidase" evidence="15">
    <location>
        <begin position="357"/>
        <end position="623"/>
    </location>
</feature>
<dbReference type="Pfam" id="PF00905">
    <property type="entry name" value="Transpeptidase"/>
    <property type="match status" value="1"/>
</dbReference>
<name>B1WRF2_CROS5</name>
<dbReference type="FunFam" id="1.10.3810.10:FF:000001">
    <property type="entry name" value="Penicillin-binding protein 1A"/>
    <property type="match status" value="1"/>
</dbReference>
<evidence type="ECO:0000313" key="18">
    <source>
        <dbReference type="Proteomes" id="UP000001203"/>
    </source>
</evidence>
<keyword evidence="14" id="KW-0812">Transmembrane</keyword>
<evidence type="ECO:0000256" key="9">
    <source>
        <dbReference type="ARBA" id="ARBA00022984"/>
    </source>
</evidence>
<dbReference type="SUPFAM" id="SSF56601">
    <property type="entry name" value="beta-lactamase/transpeptidase-like"/>
    <property type="match status" value="1"/>
</dbReference>
<evidence type="ECO:0000256" key="13">
    <source>
        <dbReference type="ARBA" id="ARBA00049902"/>
    </source>
</evidence>
<dbReference type="PANTHER" id="PTHR32282:SF33">
    <property type="entry name" value="PEPTIDOGLYCAN GLYCOSYLTRANSFERASE"/>
    <property type="match status" value="1"/>
</dbReference>
<comment type="similarity">
    <text evidence="1">In the C-terminal section; belongs to the transpeptidase family.</text>
</comment>
<dbReference type="HOGENOM" id="CLU_006354_2_7_3"/>
<evidence type="ECO:0000313" key="17">
    <source>
        <dbReference type="EMBL" id="ACB51801.1"/>
    </source>
</evidence>
<keyword evidence="3" id="KW-0121">Carboxypeptidase</keyword>
<dbReference type="InterPro" id="IPR012338">
    <property type="entry name" value="Beta-lactam/transpept-like"/>
</dbReference>
<dbReference type="CAZy" id="GT51">
    <property type="family name" value="Glycosyltransferase Family 51"/>
</dbReference>
<dbReference type="Gene3D" id="1.10.3810.10">
    <property type="entry name" value="Biosynthetic peptidoglycan transglycosylase-like"/>
    <property type="match status" value="1"/>
</dbReference>